<reference evidence="1 2" key="1">
    <citation type="submission" date="2020-08" db="EMBL/GenBank/DDBJ databases">
        <title>Whole-Genome Sequence of French Clinical Streptomyces mexicanus Strain Q0842.</title>
        <authorList>
            <person name="Boxberger M."/>
            <person name="La Scola B."/>
        </authorList>
    </citation>
    <scope>NUCLEOTIDE SEQUENCE [LARGE SCALE GENOMIC DNA]</scope>
    <source>
        <strain evidence="1 2">Marseille-Q0842</strain>
    </source>
</reference>
<dbReference type="AlphaFoldDB" id="A0A7X1HYN0"/>
<sequence>MARSGGAGRRILTACLPRTPPSAWPRRCGTGEHLADVTHDAHDVPADEPRAYGAVALGPAAGQEQRGAVRGALARAGLDGTWWPGPRGVLVTAMTR</sequence>
<proteinExistence type="predicted"/>
<accession>A0A7X1HYN0</accession>
<evidence type="ECO:0000313" key="1">
    <source>
        <dbReference type="EMBL" id="MBC2865472.1"/>
    </source>
</evidence>
<dbReference type="RefSeq" id="WP_159663301.1">
    <property type="nucleotide sequence ID" value="NZ_JACMHY010000003.1"/>
</dbReference>
<dbReference type="Proteomes" id="UP000517694">
    <property type="component" value="Unassembled WGS sequence"/>
</dbReference>
<gene>
    <name evidence="1" type="ORF">H1R13_10805</name>
</gene>
<comment type="caution">
    <text evidence="1">The sequence shown here is derived from an EMBL/GenBank/DDBJ whole genome shotgun (WGS) entry which is preliminary data.</text>
</comment>
<organism evidence="1 2">
    <name type="scientific">Streptomyces mexicanus</name>
    <dbReference type="NCBI Taxonomy" id="178566"/>
    <lineage>
        <taxon>Bacteria</taxon>
        <taxon>Bacillati</taxon>
        <taxon>Actinomycetota</taxon>
        <taxon>Actinomycetes</taxon>
        <taxon>Kitasatosporales</taxon>
        <taxon>Streptomycetaceae</taxon>
        <taxon>Streptomyces</taxon>
    </lineage>
</organism>
<keyword evidence="2" id="KW-1185">Reference proteome</keyword>
<protein>
    <submittedName>
        <fullName evidence="1">Uncharacterized protein</fullName>
    </submittedName>
</protein>
<dbReference type="OrthoDB" id="5180560at2"/>
<dbReference type="EMBL" id="JACMHY010000003">
    <property type="protein sequence ID" value="MBC2865472.1"/>
    <property type="molecule type" value="Genomic_DNA"/>
</dbReference>
<name>A0A7X1HYN0_9ACTN</name>
<evidence type="ECO:0000313" key="2">
    <source>
        <dbReference type="Proteomes" id="UP000517694"/>
    </source>
</evidence>